<evidence type="ECO:0000313" key="3">
    <source>
        <dbReference type="EMBL" id="AQS40134.1"/>
    </source>
</evidence>
<evidence type="ECO:0000313" key="4">
    <source>
        <dbReference type="Proteomes" id="UP000189545"/>
    </source>
</evidence>
<feature type="region of interest" description="Disordered" evidence="1">
    <location>
        <begin position="90"/>
        <end position="112"/>
    </location>
</feature>
<protein>
    <recommendedName>
        <fullName evidence="5">Peptidase propeptide domain-containing protein</fullName>
    </recommendedName>
</protein>
<gene>
    <name evidence="3" type="ORF">Sps_05062</name>
</gene>
<dbReference type="AlphaFoldDB" id="A0A1S6HXH9"/>
<dbReference type="OrthoDB" id="6265069at2"/>
<feature type="chain" id="PRO_5012119616" description="Peptidase propeptide domain-containing protein" evidence="2">
    <location>
        <begin position="21"/>
        <end position="112"/>
    </location>
</feature>
<accession>A0A1S6HXH9</accession>
<dbReference type="STRING" id="225848.Sps_05062"/>
<organism evidence="3 4">
    <name type="scientific">Shewanella psychrophila</name>
    <dbReference type="NCBI Taxonomy" id="225848"/>
    <lineage>
        <taxon>Bacteria</taxon>
        <taxon>Pseudomonadati</taxon>
        <taxon>Pseudomonadota</taxon>
        <taxon>Gammaproteobacteria</taxon>
        <taxon>Alteromonadales</taxon>
        <taxon>Shewanellaceae</taxon>
        <taxon>Shewanella</taxon>
    </lineage>
</organism>
<dbReference type="KEGG" id="spsw:Sps_05062"/>
<keyword evidence="4" id="KW-1185">Reference proteome</keyword>
<sequence>MTRALFSILFALGVLMPKFATGSTLVELEHYQAKHLVSAGKILSLDVTLSKTKHFCYGKLIDAHLYQEQGKWRYDLQIKAQRGQIIDLSLDASTGQPNPNKPLPSGCRAFED</sequence>
<dbReference type="Proteomes" id="UP000189545">
    <property type="component" value="Chromosome"/>
</dbReference>
<evidence type="ECO:0000256" key="1">
    <source>
        <dbReference type="SAM" id="MobiDB-lite"/>
    </source>
</evidence>
<dbReference type="EMBL" id="CP014782">
    <property type="protein sequence ID" value="AQS40134.1"/>
    <property type="molecule type" value="Genomic_DNA"/>
</dbReference>
<evidence type="ECO:0008006" key="5">
    <source>
        <dbReference type="Google" id="ProtNLM"/>
    </source>
</evidence>
<dbReference type="RefSeq" id="WP_077754961.1">
    <property type="nucleotide sequence ID" value="NZ_CP014782.1"/>
</dbReference>
<evidence type="ECO:0000256" key="2">
    <source>
        <dbReference type="SAM" id="SignalP"/>
    </source>
</evidence>
<keyword evidence="2" id="KW-0732">Signal</keyword>
<name>A0A1S6HXH9_9GAMM</name>
<reference evidence="3 4" key="1">
    <citation type="submission" date="2016-03" db="EMBL/GenBank/DDBJ databases">
        <title>Complete genome sequence of Shewanella psychrophila WP2, a deep sea bacterium isolated from west Pacific sediment.</title>
        <authorList>
            <person name="Xu G."/>
            <person name="Jian H."/>
        </authorList>
    </citation>
    <scope>NUCLEOTIDE SEQUENCE [LARGE SCALE GENOMIC DNA]</scope>
    <source>
        <strain evidence="3 4">WP2</strain>
    </source>
</reference>
<feature type="signal peptide" evidence="2">
    <location>
        <begin position="1"/>
        <end position="20"/>
    </location>
</feature>
<proteinExistence type="predicted"/>